<comment type="caution">
    <text evidence="2">The sequence shown here is derived from an EMBL/GenBank/DDBJ whole genome shotgun (WGS) entry which is preliminary data.</text>
</comment>
<keyword evidence="1" id="KW-0175">Coiled coil</keyword>
<evidence type="ECO:0000313" key="3">
    <source>
        <dbReference type="Proteomes" id="UP001321473"/>
    </source>
</evidence>
<name>A0AAQ4DXL4_AMBAM</name>
<accession>A0AAQ4DXL4</accession>
<proteinExistence type="predicted"/>
<sequence>MLVKGERCCGTSDTSRKVVVTAKEAAGGHRSAQESAAKELFDHLFEVAKLLSLPGNSWAVHCVDKDGVRDIVFSQLVVKHAPKMATVYSPRTVLIKGDMTVTVLLMGVSVKSVADVSTKVSSVDDLEELLRAVDALRVCKGGPNSKVYPKAEPECAYLDSLSAWRHDQCPLVLTEPGEACRLCHALSDTLRINMSRAIARQEAGIQPKAIRLPRMTREDALQLRKTNYALRRSNKRFEQRIKTVRRELEELRQEIEVVQCQTRKQLADIQND</sequence>
<dbReference type="AlphaFoldDB" id="A0AAQ4DXL4"/>
<dbReference type="EMBL" id="JARKHS020025655">
    <property type="protein sequence ID" value="KAK8767204.1"/>
    <property type="molecule type" value="Genomic_DNA"/>
</dbReference>
<feature type="coiled-coil region" evidence="1">
    <location>
        <begin position="234"/>
        <end position="268"/>
    </location>
</feature>
<evidence type="ECO:0000256" key="1">
    <source>
        <dbReference type="SAM" id="Coils"/>
    </source>
</evidence>
<evidence type="ECO:0000313" key="2">
    <source>
        <dbReference type="EMBL" id="KAK8767204.1"/>
    </source>
</evidence>
<organism evidence="2 3">
    <name type="scientific">Amblyomma americanum</name>
    <name type="common">Lone star tick</name>
    <dbReference type="NCBI Taxonomy" id="6943"/>
    <lineage>
        <taxon>Eukaryota</taxon>
        <taxon>Metazoa</taxon>
        <taxon>Ecdysozoa</taxon>
        <taxon>Arthropoda</taxon>
        <taxon>Chelicerata</taxon>
        <taxon>Arachnida</taxon>
        <taxon>Acari</taxon>
        <taxon>Parasitiformes</taxon>
        <taxon>Ixodida</taxon>
        <taxon>Ixodoidea</taxon>
        <taxon>Ixodidae</taxon>
        <taxon>Amblyomminae</taxon>
        <taxon>Amblyomma</taxon>
    </lineage>
</organism>
<keyword evidence="3" id="KW-1185">Reference proteome</keyword>
<dbReference type="Proteomes" id="UP001321473">
    <property type="component" value="Unassembled WGS sequence"/>
</dbReference>
<gene>
    <name evidence="2" type="ORF">V5799_006025</name>
</gene>
<reference evidence="2 3" key="1">
    <citation type="journal article" date="2023" name="Arcadia Sci">
        <title>De novo assembly of a long-read Amblyomma americanum tick genome.</title>
        <authorList>
            <person name="Chou S."/>
            <person name="Poskanzer K.E."/>
            <person name="Rollins M."/>
            <person name="Thuy-Boun P.S."/>
        </authorList>
    </citation>
    <scope>NUCLEOTIDE SEQUENCE [LARGE SCALE GENOMIC DNA]</scope>
    <source>
        <strain evidence="2">F_SG_1</strain>
        <tissue evidence="2">Salivary glands</tissue>
    </source>
</reference>
<protein>
    <submittedName>
        <fullName evidence="2">Uncharacterized protein</fullName>
    </submittedName>
</protein>